<dbReference type="SUPFAM" id="SSF52540">
    <property type="entry name" value="P-loop containing nucleoside triphosphate hydrolases"/>
    <property type="match status" value="1"/>
</dbReference>
<feature type="region of interest" description="Disordered" evidence="1">
    <location>
        <begin position="1078"/>
        <end position="1142"/>
    </location>
</feature>
<feature type="domain" description="Helicase HerA central" evidence="3">
    <location>
        <begin position="641"/>
        <end position="735"/>
    </location>
</feature>
<keyword evidence="4" id="KW-0614">Plasmid</keyword>
<sequence length="1450" mass="157489">MQNRRELTSTYASGGGLESYPILKSISEPHKVTGAAGISFEMRQVYILAAFIITPMVLYQMALRHLFTLSTGQAVAILAPLALVAFLCAFVKADGREFGWWFFKRTVGKAKERSLVWRGRDPRTLEELRDSVQAYMPAEHVYWDMLKSKTGVYSMILKVDPISLSLASVDDKQRTHDQLEAVYNRLDFPFVEVSRSRPGNVGEYTERTRELLEREILSGSLSGGPTASADAGASALTRAEERFITYGSEHLAWLEEMASKHNVYDRVAYIVLPHKPTSTLAESLEFLEELKSVFWRLFAGPLGRFFPYFRGPSAREAVAHQREAEKAYAILTERCAVIQAGYEPLGIRLTVLEGTEMLNVMREEAGGGDLIHSAGASKPAPQEFDAQLYSPVTLEVADGYGELTDHRLDQVLARVEANRKAAPPVVGMGELTIADRIAPEAVQIQDTYVKVNDTYHATLFVSELPDRVHFGVLDRFLSLQGKVKISKFIRPLDKDKAERLLSRKISQLIAAEAVTGRGNVRDASSRERAQDSAQDAYDKIMRDEESFFELAIVVHCEADSLKDLKALVEKTRTALKGALARAKLAREEMFEGYITGQLFGANHLTKRHCTRGILTKPLSCLFTFGSFRLEHENGTLYGLDKNSRSLAIVDHKVLNNQHMIIFGKSGMGKSFGVKLMSSRKRLRGESVILIDPEGNTGYDKVAHAMGGEYVVLGLGSPHKINPLELRDDYMNLSVLAGADIEEDEETATARARAGAFDGKVQKLVGLANLMAAKDEGLETNLSARLQGKLERIFVETYAAAGITRDPATHNLTPPTMVTPEGGSEIPSFFDHLAEAAKTDPELQALRDDLYQWEFGSMRTIYDGQTNVDLDSKYLVLQISAANEGKGRAPIMYSILDFISGRVSDREEAITCYVDEQWSLLKFQLAVDLMNELWRVGRVRNTSMVGITQDILEFTSSEKSETIIRLSACKMLLGQNRKTVDAISQYIDLSPEQKRMVTTFHKGEALLCVEEDRQIPITMIASDWEKRLFNTDPELEKQYRAQEARALEEAESSSAPVLALAPGASDREPAAALVHSTEGHALQQDLKTQLAEQRRDEAEHAPPPPPDARREAPAEDPATARPHSDPPPAHAHEHQTGGAANQQEEVGATDLPVVAAPSAPGAVFAVAGASDAGPVIAFNLAGVLAMAGQSPSDNGNHPSGARVVLVDADGALTAKLFSGVPDGGLDDLARALLGRGADNGNGTGPAPTLDDCLIREPESGLKALVHPDAASALLGRAGASNGAPDPSSLTAALIRHVREEVDLAVVVVGEHGRRTAYAREWLLAADGVVATGTRPDAIAAGVSDAEAQRGTNATLIAPMGRPTLPKDLTATRGVFTLPAASNRALAGSYDDGDFAPMRDPYAAKSFTALAREIAERARRRREAPPALPEGSPAADEPLISGGFAARGGGGG</sequence>
<keyword evidence="2" id="KW-1133">Transmembrane helix</keyword>
<dbReference type="KEGG" id="rub:GBA63_22700"/>
<feature type="transmembrane region" description="Helical" evidence="2">
    <location>
        <begin position="45"/>
        <end position="62"/>
    </location>
</feature>
<gene>
    <name evidence="4" type="ORF">GBA63_22700</name>
</gene>
<dbReference type="Gene3D" id="1.10.8.730">
    <property type="match status" value="1"/>
</dbReference>
<name>A0A6G8QGB1_9ACTN</name>
<dbReference type="PANTHER" id="PTHR30121:SF6">
    <property type="entry name" value="SLR6007 PROTEIN"/>
    <property type="match status" value="1"/>
</dbReference>
<proteinExistence type="predicted"/>
<keyword evidence="5" id="KW-1185">Reference proteome</keyword>
<dbReference type="PANTHER" id="PTHR30121">
    <property type="entry name" value="UNCHARACTERIZED PROTEIN YJGR-RELATED"/>
    <property type="match status" value="1"/>
</dbReference>
<evidence type="ECO:0000313" key="5">
    <source>
        <dbReference type="Proteomes" id="UP000501452"/>
    </source>
</evidence>
<dbReference type="Pfam" id="PF01935">
    <property type="entry name" value="DUF87"/>
    <property type="match status" value="1"/>
</dbReference>
<dbReference type="Proteomes" id="UP000501452">
    <property type="component" value="Plasmid unnamed1"/>
</dbReference>
<evidence type="ECO:0000313" key="4">
    <source>
        <dbReference type="EMBL" id="QIN85510.1"/>
    </source>
</evidence>
<dbReference type="Gene3D" id="3.40.50.300">
    <property type="entry name" value="P-loop containing nucleotide triphosphate hydrolases"/>
    <property type="match status" value="1"/>
</dbReference>
<keyword evidence="2" id="KW-0472">Membrane</keyword>
<evidence type="ECO:0000256" key="2">
    <source>
        <dbReference type="SAM" id="Phobius"/>
    </source>
</evidence>
<feature type="transmembrane region" description="Helical" evidence="2">
    <location>
        <begin position="74"/>
        <end position="91"/>
    </location>
</feature>
<dbReference type="RefSeq" id="WP_166180885.1">
    <property type="nucleotide sequence ID" value="NZ_CP045120.1"/>
</dbReference>
<protein>
    <submittedName>
        <fullName evidence="4">DUF87 domain-containing protein</fullName>
    </submittedName>
</protein>
<evidence type="ECO:0000256" key="1">
    <source>
        <dbReference type="SAM" id="MobiDB-lite"/>
    </source>
</evidence>
<accession>A0A6G8QGB1</accession>
<keyword evidence="2" id="KW-0812">Transmembrane</keyword>
<organism evidence="4 5">
    <name type="scientific">Rubrobacter tropicus</name>
    <dbReference type="NCBI Taxonomy" id="2653851"/>
    <lineage>
        <taxon>Bacteria</taxon>
        <taxon>Bacillati</taxon>
        <taxon>Actinomycetota</taxon>
        <taxon>Rubrobacteria</taxon>
        <taxon>Rubrobacterales</taxon>
        <taxon>Rubrobacteraceae</taxon>
        <taxon>Rubrobacter</taxon>
    </lineage>
</organism>
<dbReference type="InterPro" id="IPR051162">
    <property type="entry name" value="T4SS_component"/>
</dbReference>
<dbReference type="InterPro" id="IPR027417">
    <property type="entry name" value="P-loop_NTPase"/>
</dbReference>
<evidence type="ECO:0000259" key="3">
    <source>
        <dbReference type="Pfam" id="PF01935"/>
    </source>
</evidence>
<dbReference type="CDD" id="cd01127">
    <property type="entry name" value="TrwB_TraG_TraD_VirD4"/>
    <property type="match status" value="1"/>
</dbReference>
<dbReference type="InterPro" id="IPR002789">
    <property type="entry name" value="HerA_central"/>
</dbReference>
<dbReference type="EMBL" id="CP045120">
    <property type="protein sequence ID" value="QIN85510.1"/>
    <property type="molecule type" value="Genomic_DNA"/>
</dbReference>
<feature type="region of interest" description="Disordered" evidence="1">
    <location>
        <begin position="1415"/>
        <end position="1450"/>
    </location>
</feature>
<geneLocation type="plasmid" evidence="4 5">
    <name>unnamed1</name>
</geneLocation>
<reference evidence="4 5" key="1">
    <citation type="submission" date="2019-10" db="EMBL/GenBank/DDBJ databases">
        <title>Rubrobacter sp nov SCSIO 52090 isolated from a deep-sea sediment in the South China Sea.</title>
        <authorList>
            <person name="Chen R.W."/>
        </authorList>
    </citation>
    <scope>NUCLEOTIDE SEQUENCE [LARGE SCALE GENOMIC DNA]</scope>
    <source>
        <strain evidence="4 5">SCSIO 52909</strain>
        <plasmid evidence="4 5">unnamed1</plasmid>
    </source>
</reference>